<protein>
    <submittedName>
        <fullName evidence="2">Uncharacterized protein</fullName>
    </submittedName>
</protein>
<dbReference type="GeneID" id="37024734"/>
<dbReference type="Proteomes" id="UP000245771">
    <property type="component" value="Unassembled WGS sequence"/>
</dbReference>
<keyword evidence="1" id="KW-0732">Signal</keyword>
<dbReference type="InParanoid" id="A0A316VLI2"/>
<evidence type="ECO:0000256" key="1">
    <source>
        <dbReference type="SAM" id="SignalP"/>
    </source>
</evidence>
<dbReference type="RefSeq" id="XP_025357243.1">
    <property type="nucleotide sequence ID" value="XM_025502953.1"/>
</dbReference>
<evidence type="ECO:0000313" key="3">
    <source>
        <dbReference type="Proteomes" id="UP000245771"/>
    </source>
</evidence>
<dbReference type="AlphaFoldDB" id="A0A316VLI2"/>
<gene>
    <name evidence="2" type="ORF">FA14DRAFT_8207</name>
</gene>
<proteinExistence type="predicted"/>
<feature type="chain" id="PRO_5016373441" evidence="1">
    <location>
        <begin position="20"/>
        <end position="178"/>
    </location>
</feature>
<feature type="signal peptide" evidence="1">
    <location>
        <begin position="1"/>
        <end position="19"/>
    </location>
</feature>
<accession>A0A316VLI2</accession>
<keyword evidence="3" id="KW-1185">Reference proteome</keyword>
<reference evidence="2 3" key="1">
    <citation type="journal article" date="2018" name="Mol. Biol. Evol.">
        <title>Broad Genomic Sampling Reveals a Smut Pathogenic Ancestry of the Fungal Clade Ustilaginomycotina.</title>
        <authorList>
            <person name="Kijpornyongpan T."/>
            <person name="Mondo S.J."/>
            <person name="Barry K."/>
            <person name="Sandor L."/>
            <person name="Lee J."/>
            <person name="Lipzen A."/>
            <person name="Pangilinan J."/>
            <person name="LaButti K."/>
            <person name="Hainaut M."/>
            <person name="Henrissat B."/>
            <person name="Grigoriev I.V."/>
            <person name="Spatafora J.W."/>
            <person name="Aime M.C."/>
        </authorList>
    </citation>
    <scope>NUCLEOTIDE SEQUENCE [LARGE SCALE GENOMIC DNA]</scope>
    <source>
        <strain evidence="2 3">MCA 3882</strain>
    </source>
</reference>
<sequence>MKFFTFLLLLIVSISLVCANPSTFDSIKSKFTEADTDAHRLALLAEASPVTADAAAQIVSALLATHKDLIDATTEVYTFKGTLTSDQSGAIISILVSLQACFNGSIPKLVNNKAAITATGHAGDVAERLAALDGSAGALVAGLQTIVPASDKQKVIDVGGKIGTEAFNGCTAFDGKAC</sequence>
<evidence type="ECO:0000313" key="2">
    <source>
        <dbReference type="EMBL" id="PWN36941.1"/>
    </source>
</evidence>
<dbReference type="EMBL" id="KZ819602">
    <property type="protein sequence ID" value="PWN36941.1"/>
    <property type="molecule type" value="Genomic_DNA"/>
</dbReference>
<organism evidence="2 3">
    <name type="scientific">Meira miltonrushii</name>
    <dbReference type="NCBI Taxonomy" id="1280837"/>
    <lineage>
        <taxon>Eukaryota</taxon>
        <taxon>Fungi</taxon>
        <taxon>Dikarya</taxon>
        <taxon>Basidiomycota</taxon>
        <taxon>Ustilaginomycotina</taxon>
        <taxon>Exobasidiomycetes</taxon>
        <taxon>Exobasidiales</taxon>
        <taxon>Brachybasidiaceae</taxon>
        <taxon>Meira</taxon>
    </lineage>
</organism>
<name>A0A316VLI2_9BASI</name>